<sequence>MSTVLTAIACFLFNQKKFRERNRHINKEDFHKRLCRFSNEAFSIEHLTEKFNVSSEDELKTWLHLAVVREPVDRFLSGFVDKCVREKIWRRFPKRCNECQQNISCFLEREHTRMMGFARGERLNSFDDRHFFPQNWRCDFSAHFRRFRFVRYSPDVKGTKTFFSNVLTMLRQWNVTEDEIAFVESQVSEGRTEHATFSTVERRKIESQVRSSPKMMRRLVQMYYYDFALFGYPLPYIPL</sequence>
<name>A0AAD4MNG1_9BILA</name>
<dbReference type="GO" id="GO:0050650">
    <property type="term" value="P:chondroitin sulfate proteoglycan biosynthetic process"/>
    <property type="evidence" value="ECO:0007669"/>
    <property type="project" value="InterPro"/>
</dbReference>
<dbReference type="Pfam" id="PF03567">
    <property type="entry name" value="Sulfotransfer_2"/>
    <property type="match status" value="1"/>
</dbReference>
<accession>A0AAD4MNG1</accession>
<dbReference type="AlphaFoldDB" id="A0AAD4MNG1"/>
<dbReference type="GO" id="GO:0047756">
    <property type="term" value="F:chondroitin 4-sulfotransferase activity"/>
    <property type="evidence" value="ECO:0007669"/>
    <property type="project" value="InterPro"/>
</dbReference>
<evidence type="ECO:0000313" key="1">
    <source>
        <dbReference type="EMBL" id="KAI1701317.1"/>
    </source>
</evidence>
<dbReference type="EMBL" id="JAKKPZ010000121">
    <property type="protein sequence ID" value="KAI1701317.1"/>
    <property type="molecule type" value="Genomic_DNA"/>
</dbReference>
<keyword evidence="2" id="KW-1185">Reference proteome</keyword>
<reference evidence="1" key="1">
    <citation type="submission" date="2022-01" db="EMBL/GenBank/DDBJ databases">
        <title>Genome Sequence Resource for Two Populations of Ditylenchus destructor, the Migratory Endoparasitic Phytonematode.</title>
        <authorList>
            <person name="Zhang H."/>
            <person name="Lin R."/>
            <person name="Xie B."/>
        </authorList>
    </citation>
    <scope>NUCLEOTIDE SEQUENCE</scope>
    <source>
        <strain evidence="1">BazhouSP</strain>
    </source>
</reference>
<proteinExistence type="predicted"/>
<dbReference type="Proteomes" id="UP001201812">
    <property type="component" value="Unassembled WGS sequence"/>
</dbReference>
<dbReference type="GO" id="GO:1902884">
    <property type="term" value="P:positive regulation of response to oxidative stress"/>
    <property type="evidence" value="ECO:0007669"/>
    <property type="project" value="InterPro"/>
</dbReference>
<evidence type="ECO:0000313" key="2">
    <source>
        <dbReference type="Proteomes" id="UP001201812"/>
    </source>
</evidence>
<comment type="caution">
    <text evidence="1">The sequence shown here is derived from an EMBL/GenBank/DDBJ whole genome shotgun (WGS) entry which is preliminary data.</text>
</comment>
<gene>
    <name evidence="1" type="ORF">DdX_16147</name>
</gene>
<dbReference type="PANTHER" id="PTHR22900">
    <property type="entry name" value="PROTEIN CBG14245-RELATED"/>
    <property type="match status" value="1"/>
</dbReference>
<dbReference type="GO" id="GO:0016020">
    <property type="term" value="C:membrane"/>
    <property type="evidence" value="ECO:0007669"/>
    <property type="project" value="InterPro"/>
</dbReference>
<organism evidence="1 2">
    <name type="scientific">Ditylenchus destructor</name>
    <dbReference type="NCBI Taxonomy" id="166010"/>
    <lineage>
        <taxon>Eukaryota</taxon>
        <taxon>Metazoa</taxon>
        <taxon>Ecdysozoa</taxon>
        <taxon>Nematoda</taxon>
        <taxon>Chromadorea</taxon>
        <taxon>Rhabditida</taxon>
        <taxon>Tylenchina</taxon>
        <taxon>Tylenchomorpha</taxon>
        <taxon>Sphaerularioidea</taxon>
        <taxon>Anguinidae</taxon>
        <taxon>Anguininae</taxon>
        <taxon>Ditylenchus</taxon>
    </lineage>
</organism>
<dbReference type="InterPro" id="IPR005331">
    <property type="entry name" value="Sulfotransferase"/>
</dbReference>
<protein>
    <submittedName>
        <fullName evidence="1">Sulfotransferase family domain-containing protein</fullName>
    </submittedName>
</protein>
<dbReference type="InterPro" id="IPR007669">
    <property type="entry name" value="Chst-1-like"/>
</dbReference>